<dbReference type="GO" id="GO:0007186">
    <property type="term" value="P:G protein-coupled receptor signaling pathway"/>
    <property type="evidence" value="ECO:0000318"/>
    <property type="project" value="GO_Central"/>
</dbReference>
<dbReference type="Gene3D" id="3.10.100.10">
    <property type="entry name" value="Mannose-Binding Protein A, subunit A"/>
    <property type="match status" value="1"/>
</dbReference>
<dbReference type="FunFam" id="2.60.220.50:FF:000055">
    <property type="entry name" value="Predicted protein"/>
    <property type="match status" value="1"/>
</dbReference>
<dbReference type="GeneID" id="118411788"/>
<evidence type="ECO:0000313" key="18">
    <source>
        <dbReference type="Proteomes" id="UP000001554"/>
    </source>
</evidence>
<keyword evidence="6 12" id="KW-0472">Membrane</keyword>
<evidence type="ECO:0000256" key="12">
    <source>
        <dbReference type="SAM" id="Phobius"/>
    </source>
</evidence>
<dbReference type="InterPro" id="IPR036445">
    <property type="entry name" value="GPCR_2_extracell_dom_sf"/>
</dbReference>
<evidence type="ECO:0000259" key="15">
    <source>
        <dbReference type="PROSITE" id="PS50041"/>
    </source>
</evidence>
<evidence type="ECO:0000256" key="1">
    <source>
        <dbReference type="ARBA" id="ARBA00004651"/>
    </source>
</evidence>
<dbReference type="SMART" id="SM00303">
    <property type="entry name" value="GPS"/>
    <property type="match status" value="1"/>
</dbReference>
<keyword evidence="9" id="KW-0807">Transducer</keyword>
<keyword evidence="13" id="KW-0732">Signal</keyword>
<dbReference type="PANTHER" id="PTHR12011">
    <property type="entry name" value="ADHESION G-PROTEIN COUPLED RECEPTOR"/>
    <property type="match status" value="1"/>
</dbReference>
<feature type="chain" id="PRO_5039909183" evidence="13">
    <location>
        <begin position="24"/>
        <end position="803"/>
    </location>
</feature>
<dbReference type="Gene3D" id="2.60.220.50">
    <property type="match status" value="1"/>
</dbReference>
<feature type="signal peptide" evidence="13">
    <location>
        <begin position="1"/>
        <end position="23"/>
    </location>
</feature>
<dbReference type="Pfam" id="PF00059">
    <property type="entry name" value="Lectin_C"/>
    <property type="match status" value="1"/>
</dbReference>
<proteinExistence type="predicted"/>
<protein>
    <submittedName>
        <fullName evidence="19">Adhesion G protein-coupled receptor L3-like</fullName>
    </submittedName>
</protein>
<dbReference type="PROSITE" id="PS50221">
    <property type="entry name" value="GAIN_B"/>
    <property type="match status" value="1"/>
</dbReference>
<feature type="domain" description="GAIN-B" evidence="16">
    <location>
        <begin position="522"/>
        <end position="684"/>
    </location>
</feature>
<dbReference type="SMART" id="SM00034">
    <property type="entry name" value="CLECT"/>
    <property type="match status" value="1"/>
</dbReference>
<evidence type="ECO:0000256" key="9">
    <source>
        <dbReference type="ARBA" id="ARBA00023224"/>
    </source>
</evidence>
<keyword evidence="8" id="KW-0675">Receptor</keyword>
<dbReference type="GO" id="GO:0007166">
    <property type="term" value="P:cell surface receptor signaling pathway"/>
    <property type="evidence" value="ECO:0007669"/>
    <property type="project" value="InterPro"/>
</dbReference>
<evidence type="ECO:0000256" key="2">
    <source>
        <dbReference type="ARBA" id="ARBA00022475"/>
    </source>
</evidence>
<dbReference type="Pfam" id="PF00002">
    <property type="entry name" value="7tm_2"/>
    <property type="match status" value="1"/>
</dbReference>
<dbReference type="Gene3D" id="4.10.1240.10">
    <property type="entry name" value="GPCR, family 2, extracellular hormone receptor domain"/>
    <property type="match status" value="1"/>
</dbReference>
<feature type="transmembrane region" description="Helical" evidence="12">
    <location>
        <begin position="724"/>
        <end position="743"/>
    </location>
</feature>
<keyword evidence="4 12" id="KW-1133">Transmembrane helix</keyword>
<sequence>MKMTVSSGFVTGVFLLHVFCAQANGMGGSTGNQGWEICESERMKECQQQNKMHCHSCEDTTSSPTPVPPCSTNPCKNNGTVGYWSPGQSGKGCFWCDCPNGYNGDYCACPGLSDYVPFNGNSYLFSNASTDYAGAEGLCLKHDGRLIRVMNIETHEFLLNHILTCINQSVSFWIGLEDRLNEAVFVYSDGSTLGSFNRFYGGVDVANEDDSDCVLMATGLIPRWDCQPDFHDRININTVTIDQSYNINTFTNHQSYNINTFTNHQSYNINTFTNHQSYNINTFTNHQSYNINTFTNHQSYNINTFTNHQTTKSHSPSPVKPTATLSSSTTVTTAQSPATTQEITTQSSVVGSAKHCPSQVRRNINWPQTVQGSESMQRCPNDAIARWRCNEMGTWEGTPDVRNCVSSWLPNITEATGPAEDILSNLTDHLEREDNIYGGDISKTVSILGSLVEIQEQQLKNISQEMKDAVVTNFTTTMIRSVNALLRGSNVTEAAWSDIHMHHRSDVASGIMDSTEKTGILFARTVDNKTLSIVMDNIVMDVGTTSGGRSTFPELTNASSDWADVTDGITLPRSQHPVVAVLYNTLGRYLQANPTKRTVNSRVISATLVNRNSSNDVKVAGNVTIYLEHTKKTSNKSSCAFWNFNLRDWSDEGCTANIPDKTHTVCVCNHLTSFAILVDVTGQKHPFALSVITYIGCGISIVCLVFCICAFLGFRRVRCPRTIIHANLCICLLVAEVVFLAAVDKTENKIGCDVIAIILHYLFLAVFTWMCVEGVELYVLLVKVFNLKMNRLLYYHLVGYGTI</sequence>
<evidence type="ECO:0000313" key="19">
    <source>
        <dbReference type="RefSeq" id="XP_035670202.1"/>
    </source>
</evidence>
<dbReference type="InterPro" id="IPR057244">
    <property type="entry name" value="GAIN_B"/>
</dbReference>
<dbReference type="InterPro" id="IPR032471">
    <property type="entry name" value="AGRL2-4_GAIN_subdom_A"/>
</dbReference>
<evidence type="ECO:0000259" key="16">
    <source>
        <dbReference type="PROSITE" id="PS50221"/>
    </source>
</evidence>
<feature type="transmembrane region" description="Helical" evidence="12">
    <location>
        <begin position="687"/>
        <end position="712"/>
    </location>
</feature>
<dbReference type="GO" id="GO:0005886">
    <property type="term" value="C:plasma membrane"/>
    <property type="evidence" value="ECO:0000318"/>
    <property type="project" value="GO_Central"/>
</dbReference>
<evidence type="ECO:0000259" key="17">
    <source>
        <dbReference type="PROSITE" id="PS50261"/>
    </source>
</evidence>
<dbReference type="AlphaFoldDB" id="A0A9J7MJT5"/>
<keyword evidence="3 12" id="KW-0812">Transmembrane</keyword>
<dbReference type="InterPro" id="IPR000742">
    <property type="entry name" value="EGF"/>
</dbReference>
<dbReference type="CDD" id="cd00037">
    <property type="entry name" value="CLECT"/>
    <property type="match status" value="1"/>
</dbReference>
<evidence type="ECO:0000256" key="7">
    <source>
        <dbReference type="ARBA" id="ARBA00023157"/>
    </source>
</evidence>
<dbReference type="Gene3D" id="1.20.1070.10">
    <property type="entry name" value="Rhodopsin 7-helix transmembrane proteins"/>
    <property type="match status" value="1"/>
</dbReference>
<dbReference type="Gene3D" id="1.25.40.610">
    <property type="match status" value="1"/>
</dbReference>
<accession>A0A9J7MJT5</accession>
<dbReference type="InterPro" id="IPR000203">
    <property type="entry name" value="GPS"/>
</dbReference>
<keyword evidence="7 10" id="KW-1015">Disulfide bond</keyword>
<dbReference type="InterPro" id="IPR016186">
    <property type="entry name" value="C-type_lectin-like/link_sf"/>
</dbReference>
<evidence type="ECO:0000256" key="11">
    <source>
        <dbReference type="SAM" id="MobiDB-lite"/>
    </source>
</evidence>
<evidence type="ECO:0000256" key="5">
    <source>
        <dbReference type="ARBA" id="ARBA00023040"/>
    </source>
</evidence>
<dbReference type="PROSITE" id="PS50261">
    <property type="entry name" value="G_PROTEIN_RECEP_F2_4"/>
    <property type="match status" value="1"/>
</dbReference>
<comment type="caution">
    <text evidence="10">Lacks conserved residue(s) required for the propagation of feature annotation.</text>
</comment>
<keyword evidence="18" id="KW-1185">Reference proteome</keyword>
<dbReference type="SUPFAM" id="SSF56436">
    <property type="entry name" value="C-type lectin-like"/>
    <property type="match status" value="1"/>
</dbReference>
<dbReference type="PROSITE" id="PS00022">
    <property type="entry name" value="EGF_1"/>
    <property type="match status" value="1"/>
</dbReference>
<reference evidence="19" key="2">
    <citation type="submission" date="2025-08" db="UniProtKB">
        <authorList>
            <consortium name="RefSeq"/>
        </authorList>
    </citation>
    <scope>IDENTIFICATION</scope>
    <source>
        <strain evidence="19">S238N-H82</strain>
        <tissue evidence="19">Testes</tissue>
    </source>
</reference>
<dbReference type="PANTHER" id="PTHR12011:SF471">
    <property type="entry name" value="G-PROTEIN COUPLED RECEPTORS FAMILY 2 PROFILE 2 DOMAIN-CONTAINING PROTEIN"/>
    <property type="match status" value="1"/>
</dbReference>
<dbReference type="InterPro" id="IPR046338">
    <property type="entry name" value="GAIN_dom_sf"/>
</dbReference>
<dbReference type="FunFam" id="1.20.1070.10:FF:001252">
    <property type="entry name" value="Uncharacterized protein"/>
    <property type="match status" value="1"/>
</dbReference>
<dbReference type="OrthoDB" id="1100386at2759"/>
<dbReference type="Pfam" id="PF01825">
    <property type="entry name" value="GPS"/>
    <property type="match status" value="1"/>
</dbReference>
<dbReference type="InterPro" id="IPR000832">
    <property type="entry name" value="GPCR_2_secretin-like"/>
</dbReference>
<reference evidence="18" key="1">
    <citation type="journal article" date="2020" name="Nat. Ecol. Evol.">
        <title>Deeply conserved synteny resolves early events in vertebrate evolution.</title>
        <authorList>
            <person name="Simakov O."/>
            <person name="Marletaz F."/>
            <person name="Yue J.X."/>
            <person name="O'Connell B."/>
            <person name="Jenkins J."/>
            <person name="Brandt A."/>
            <person name="Calef R."/>
            <person name="Tung C.H."/>
            <person name="Huang T.K."/>
            <person name="Schmutz J."/>
            <person name="Satoh N."/>
            <person name="Yu J.K."/>
            <person name="Putnam N.H."/>
            <person name="Green R.E."/>
            <person name="Rokhsar D.S."/>
        </authorList>
    </citation>
    <scope>NUCLEOTIDE SEQUENCE [LARGE SCALE GENOMIC DNA]</scope>
    <source>
        <strain evidence="18">S238N-H82</strain>
    </source>
</reference>
<dbReference type="GO" id="GO:0004930">
    <property type="term" value="F:G protein-coupled receptor activity"/>
    <property type="evidence" value="ECO:0000318"/>
    <property type="project" value="GO_Central"/>
</dbReference>
<gene>
    <name evidence="19" type="primary">LOC118411788</name>
</gene>
<feature type="region of interest" description="Disordered" evidence="11">
    <location>
        <begin position="308"/>
        <end position="356"/>
    </location>
</feature>
<feature type="transmembrane region" description="Helical" evidence="12">
    <location>
        <begin position="755"/>
        <end position="781"/>
    </location>
</feature>
<dbReference type="Proteomes" id="UP000001554">
    <property type="component" value="Chromosome 1"/>
</dbReference>
<evidence type="ECO:0000256" key="4">
    <source>
        <dbReference type="ARBA" id="ARBA00022989"/>
    </source>
</evidence>
<feature type="disulfide bond" evidence="10">
    <location>
        <begin position="98"/>
        <end position="107"/>
    </location>
</feature>
<feature type="domain" description="G-protein coupled receptors family 2 profile 2" evidence="17">
    <location>
        <begin position="689"/>
        <end position="803"/>
    </location>
</feature>
<evidence type="ECO:0000256" key="13">
    <source>
        <dbReference type="SAM" id="SignalP"/>
    </source>
</evidence>
<organism evidence="18 19">
    <name type="scientific">Branchiostoma floridae</name>
    <name type="common">Florida lancelet</name>
    <name type="synonym">Amphioxus</name>
    <dbReference type="NCBI Taxonomy" id="7739"/>
    <lineage>
        <taxon>Eukaryota</taxon>
        <taxon>Metazoa</taxon>
        <taxon>Chordata</taxon>
        <taxon>Cephalochordata</taxon>
        <taxon>Leptocardii</taxon>
        <taxon>Amphioxiformes</taxon>
        <taxon>Branchiostomatidae</taxon>
        <taxon>Branchiostoma</taxon>
    </lineage>
</organism>
<feature type="domain" description="C-type lectin" evidence="15">
    <location>
        <begin position="118"/>
        <end position="225"/>
    </location>
</feature>
<feature type="compositionally biased region" description="Low complexity" evidence="11">
    <location>
        <begin position="322"/>
        <end position="340"/>
    </location>
</feature>
<dbReference type="RefSeq" id="XP_035670202.1">
    <property type="nucleotide sequence ID" value="XM_035814309.1"/>
</dbReference>
<dbReference type="InterPro" id="IPR017981">
    <property type="entry name" value="GPCR_2-like_7TM"/>
</dbReference>
<keyword evidence="2" id="KW-1003">Cell membrane</keyword>
<name>A0A9J7MJT5_BRAFL</name>
<dbReference type="InterPro" id="IPR001304">
    <property type="entry name" value="C-type_lectin-like"/>
</dbReference>
<evidence type="ECO:0000256" key="8">
    <source>
        <dbReference type="ARBA" id="ARBA00023170"/>
    </source>
</evidence>
<keyword evidence="5" id="KW-0297">G-protein coupled receptor</keyword>
<dbReference type="PROSITE" id="PS50041">
    <property type="entry name" value="C_TYPE_LECTIN_2"/>
    <property type="match status" value="1"/>
</dbReference>
<dbReference type="InterPro" id="IPR016187">
    <property type="entry name" value="CTDL_fold"/>
</dbReference>
<evidence type="ECO:0000256" key="6">
    <source>
        <dbReference type="ARBA" id="ARBA00023136"/>
    </source>
</evidence>
<evidence type="ECO:0000259" key="14">
    <source>
        <dbReference type="PROSITE" id="PS50026"/>
    </source>
</evidence>
<keyword evidence="10" id="KW-0245">EGF-like domain</keyword>
<dbReference type="KEGG" id="bfo:118411788"/>
<dbReference type="Pfam" id="PF16489">
    <property type="entry name" value="GAIN"/>
    <property type="match status" value="1"/>
</dbReference>
<evidence type="ECO:0000256" key="10">
    <source>
        <dbReference type="PROSITE-ProRule" id="PRU00076"/>
    </source>
</evidence>
<comment type="subcellular location">
    <subcellularLocation>
        <location evidence="1">Cell membrane</location>
        <topology evidence="1">Multi-pass membrane protein</topology>
    </subcellularLocation>
</comment>
<dbReference type="PRINTS" id="PR00249">
    <property type="entry name" value="GPCRSECRETIN"/>
</dbReference>
<feature type="domain" description="EGF-like" evidence="14">
    <location>
        <begin position="66"/>
        <end position="108"/>
    </location>
</feature>
<dbReference type="PROSITE" id="PS50026">
    <property type="entry name" value="EGF_3"/>
    <property type="match status" value="1"/>
</dbReference>
<evidence type="ECO:0000256" key="3">
    <source>
        <dbReference type="ARBA" id="ARBA00022692"/>
    </source>
</evidence>
<feature type="compositionally biased region" description="Polar residues" evidence="11">
    <location>
        <begin position="341"/>
        <end position="350"/>
    </location>
</feature>